<feature type="compositionally biased region" description="Basic residues" evidence="13">
    <location>
        <begin position="396"/>
        <end position="405"/>
    </location>
</feature>
<evidence type="ECO:0000256" key="8">
    <source>
        <dbReference type="ARBA" id="ARBA00023002"/>
    </source>
</evidence>
<evidence type="ECO:0000256" key="7">
    <source>
        <dbReference type="ARBA" id="ARBA00022857"/>
    </source>
</evidence>
<dbReference type="EC" id="1.3.1.89" evidence="3"/>
<comment type="similarity">
    <text evidence="2">Belongs to the Dus family. Dus3 subfamily.</text>
</comment>
<reference evidence="15 16" key="1">
    <citation type="submission" date="2024-10" db="EMBL/GenBank/DDBJ databases">
        <title>Updated reference genomes for cyclostephanoid diatoms.</title>
        <authorList>
            <person name="Roberts W.R."/>
            <person name="Alverson A.J."/>
        </authorList>
    </citation>
    <scope>NUCLEOTIDE SEQUENCE [LARGE SCALE GENOMIC DNA]</scope>
    <source>
        <strain evidence="15 16">AJA010-31</strain>
    </source>
</reference>
<keyword evidence="5" id="KW-0288">FMN</keyword>
<evidence type="ECO:0000256" key="3">
    <source>
        <dbReference type="ARBA" id="ARBA00012376"/>
    </source>
</evidence>
<comment type="catalytic activity">
    <reaction evidence="12">
        <text>5,6-dihydrouridine(47) in tRNA + NADP(+) = uridine(47) in tRNA + NADPH + H(+)</text>
        <dbReference type="Rhea" id="RHEA:53360"/>
        <dbReference type="Rhea" id="RHEA-COMP:13539"/>
        <dbReference type="Rhea" id="RHEA-COMP:13540"/>
        <dbReference type="ChEBI" id="CHEBI:15378"/>
        <dbReference type="ChEBI" id="CHEBI:57783"/>
        <dbReference type="ChEBI" id="CHEBI:58349"/>
        <dbReference type="ChEBI" id="CHEBI:65315"/>
        <dbReference type="ChEBI" id="CHEBI:74443"/>
        <dbReference type="EC" id="1.3.1.89"/>
    </reaction>
    <physiologicalReaction direction="right-to-left" evidence="12">
        <dbReference type="Rhea" id="RHEA:53362"/>
    </physiologicalReaction>
</comment>
<organism evidence="15 16">
    <name type="scientific">Cyclotella atomus</name>
    <dbReference type="NCBI Taxonomy" id="382360"/>
    <lineage>
        <taxon>Eukaryota</taxon>
        <taxon>Sar</taxon>
        <taxon>Stramenopiles</taxon>
        <taxon>Ochrophyta</taxon>
        <taxon>Bacillariophyta</taxon>
        <taxon>Coscinodiscophyceae</taxon>
        <taxon>Thalassiosirophycidae</taxon>
        <taxon>Stephanodiscales</taxon>
        <taxon>Stephanodiscaceae</taxon>
        <taxon>Cyclotella</taxon>
    </lineage>
</organism>
<evidence type="ECO:0000256" key="1">
    <source>
        <dbReference type="ARBA" id="ARBA00001917"/>
    </source>
</evidence>
<keyword evidence="8" id="KW-0560">Oxidoreductase</keyword>
<dbReference type="Pfam" id="PF01207">
    <property type="entry name" value="Dus"/>
    <property type="match status" value="1"/>
</dbReference>
<name>A0ABD3N9R1_9STRA</name>
<dbReference type="Gene3D" id="3.20.20.70">
    <property type="entry name" value="Aldolase class I"/>
    <property type="match status" value="1"/>
</dbReference>
<comment type="catalytic activity">
    <reaction evidence="9">
        <text>5,6-dihydrouridine(47) in tRNA + NAD(+) = uridine(47) in tRNA + NADH + H(+)</text>
        <dbReference type="Rhea" id="RHEA:53364"/>
        <dbReference type="Rhea" id="RHEA-COMP:13539"/>
        <dbReference type="Rhea" id="RHEA-COMP:13540"/>
        <dbReference type="ChEBI" id="CHEBI:15378"/>
        <dbReference type="ChEBI" id="CHEBI:57540"/>
        <dbReference type="ChEBI" id="CHEBI:57945"/>
        <dbReference type="ChEBI" id="CHEBI:65315"/>
        <dbReference type="ChEBI" id="CHEBI:74443"/>
        <dbReference type="EC" id="1.3.1.89"/>
    </reaction>
    <physiologicalReaction direction="right-to-left" evidence="9">
        <dbReference type="Rhea" id="RHEA:53366"/>
    </physiologicalReaction>
</comment>
<evidence type="ECO:0000256" key="11">
    <source>
        <dbReference type="ARBA" id="ARBA00049447"/>
    </source>
</evidence>
<evidence type="ECO:0000256" key="5">
    <source>
        <dbReference type="ARBA" id="ARBA00022643"/>
    </source>
</evidence>
<feature type="compositionally biased region" description="Basic and acidic residues" evidence="13">
    <location>
        <begin position="385"/>
        <end position="395"/>
    </location>
</feature>
<dbReference type="PROSITE" id="PS01136">
    <property type="entry name" value="UPF0034"/>
    <property type="match status" value="1"/>
</dbReference>
<evidence type="ECO:0000256" key="13">
    <source>
        <dbReference type="SAM" id="MobiDB-lite"/>
    </source>
</evidence>
<proteinExistence type="inferred from homology"/>
<protein>
    <recommendedName>
        <fullName evidence="3">tRNA-dihydrouridine(47) synthase [NAD(P)(+)]</fullName>
        <ecNumber evidence="3">1.3.1.89</ecNumber>
    </recommendedName>
</protein>
<dbReference type="InterPro" id="IPR035587">
    <property type="entry name" value="DUS-like_FMN-bd"/>
</dbReference>
<evidence type="ECO:0000313" key="16">
    <source>
        <dbReference type="Proteomes" id="UP001530400"/>
    </source>
</evidence>
<comment type="cofactor">
    <cofactor evidence="1">
        <name>FMN</name>
        <dbReference type="ChEBI" id="CHEBI:58210"/>
    </cofactor>
</comment>
<evidence type="ECO:0000313" key="15">
    <source>
        <dbReference type="EMBL" id="KAL3771292.1"/>
    </source>
</evidence>
<keyword evidence="16" id="KW-1185">Reference proteome</keyword>
<evidence type="ECO:0000256" key="6">
    <source>
        <dbReference type="ARBA" id="ARBA00022694"/>
    </source>
</evidence>
<dbReference type="PANTHER" id="PTHR45846">
    <property type="entry name" value="TRNA-DIHYDROURIDINE(47) SYNTHASE [NAD(P)(+)]-LIKE"/>
    <property type="match status" value="1"/>
</dbReference>
<comment type="caution">
    <text evidence="15">The sequence shown here is derived from an EMBL/GenBank/DDBJ whole genome shotgun (WGS) entry which is preliminary data.</text>
</comment>
<dbReference type="PANTHER" id="PTHR45846:SF1">
    <property type="entry name" value="TRNA-DIHYDROURIDINE(47) SYNTHASE [NAD(P)(+)]-LIKE"/>
    <property type="match status" value="1"/>
</dbReference>
<comment type="catalytic activity">
    <reaction evidence="11">
        <text>a 5,6-dihydrouridine in mRNA + NADP(+) = a uridine in mRNA + NADPH + H(+)</text>
        <dbReference type="Rhea" id="RHEA:69855"/>
        <dbReference type="Rhea" id="RHEA-COMP:14658"/>
        <dbReference type="Rhea" id="RHEA-COMP:17789"/>
        <dbReference type="ChEBI" id="CHEBI:15378"/>
        <dbReference type="ChEBI" id="CHEBI:57783"/>
        <dbReference type="ChEBI" id="CHEBI:58349"/>
        <dbReference type="ChEBI" id="CHEBI:65315"/>
        <dbReference type="ChEBI" id="CHEBI:74443"/>
    </reaction>
    <physiologicalReaction direction="right-to-left" evidence="11">
        <dbReference type="Rhea" id="RHEA:69857"/>
    </physiologicalReaction>
</comment>
<dbReference type="InterPro" id="IPR018517">
    <property type="entry name" value="tRNA_hU_synthase_CS"/>
</dbReference>
<comment type="catalytic activity">
    <reaction evidence="10">
        <text>a 5,6-dihydrouridine in mRNA + NAD(+) = a uridine in mRNA + NADH + H(+)</text>
        <dbReference type="Rhea" id="RHEA:69851"/>
        <dbReference type="Rhea" id="RHEA-COMP:14658"/>
        <dbReference type="Rhea" id="RHEA-COMP:17789"/>
        <dbReference type="ChEBI" id="CHEBI:15378"/>
        <dbReference type="ChEBI" id="CHEBI:57540"/>
        <dbReference type="ChEBI" id="CHEBI:57945"/>
        <dbReference type="ChEBI" id="CHEBI:65315"/>
        <dbReference type="ChEBI" id="CHEBI:74443"/>
    </reaction>
    <physiologicalReaction direction="right-to-left" evidence="10">
        <dbReference type="Rhea" id="RHEA:69853"/>
    </physiologicalReaction>
</comment>
<dbReference type="GO" id="GO:0102265">
    <property type="term" value="F:tRNA-dihydrouridine47 synthase activity"/>
    <property type="evidence" value="ECO:0007669"/>
    <property type="project" value="UniProtKB-EC"/>
</dbReference>
<keyword evidence="6" id="KW-0819">tRNA processing</keyword>
<keyword evidence="7" id="KW-0521">NADP</keyword>
<dbReference type="CDD" id="cd02801">
    <property type="entry name" value="DUS_like_FMN"/>
    <property type="match status" value="1"/>
</dbReference>
<dbReference type="AlphaFoldDB" id="A0ABD3N9R1"/>
<sequence>MSSQLQTSLKNKMILAPLTKGGNLPFRRLCTDFGMDTSVSEMIYARGLLKGSPVENARLRRAENERVFGVQFATNQIEEGLNAIELIQKSGASFVDLNCGCPIYDVTRRGLGSSLLRSPSKLKKLVKGLVDGTNLPITVKIRLGCEADTINCLENVKAAREAGAAAITIHGRTAQQGYSKDANWELIRQAVVESREEGYGHVPIVGNGDILTYYEARRRMKETGVDSIMVGRGALAKPWIFKEFNDNATWLPTTNERIEVYYTLARYMKDHFGDDDMGRKRAWTFLPWHFQFLTRYCPYPEEEYAIQSTEKPLIQSRVICTSDDPLEILLANKSPEAHDHIAALLWESDSNSAAIQKLQTFAESPEFKQIVLTGGAIAEEDKVLANKPPGREGKWNKRQVRKPGPKRSEEEIAALREQRAKKKDMILAAGGEWPPN</sequence>
<feature type="domain" description="DUS-like FMN-binding" evidence="14">
    <location>
        <begin position="15"/>
        <end position="280"/>
    </location>
</feature>
<feature type="region of interest" description="Disordered" evidence="13">
    <location>
        <begin position="385"/>
        <end position="410"/>
    </location>
</feature>
<evidence type="ECO:0000259" key="14">
    <source>
        <dbReference type="Pfam" id="PF01207"/>
    </source>
</evidence>
<evidence type="ECO:0000256" key="4">
    <source>
        <dbReference type="ARBA" id="ARBA00022630"/>
    </source>
</evidence>
<dbReference type="EMBL" id="JALLPJ020001290">
    <property type="protein sequence ID" value="KAL3771292.1"/>
    <property type="molecule type" value="Genomic_DNA"/>
</dbReference>
<dbReference type="SUPFAM" id="SSF51395">
    <property type="entry name" value="FMN-linked oxidoreductases"/>
    <property type="match status" value="1"/>
</dbReference>
<accession>A0ABD3N9R1</accession>
<evidence type="ECO:0000256" key="9">
    <source>
        <dbReference type="ARBA" id="ARBA00048266"/>
    </source>
</evidence>
<evidence type="ECO:0000256" key="10">
    <source>
        <dbReference type="ARBA" id="ARBA00048342"/>
    </source>
</evidence>
<evidence type="ECO:0000256" key="12">
    <source>
        <dbReference type="ARBA" id="ARBA00049513"/>
    </source>
</evidence>
<gene>
    <name evidence="15" type="ORF">ACHAWO_005949</name>
</gene>
<keyword evidence="4" id="KW-0285">Flavoprotein</keyword>
<evidence type="ECO:0000256" key="2">
    <source>
        <dbReference type="ARBA" id="ARBA00005451"/>
    </source>
</evidence>
<dbReference type="Proteomes" id="UP001530400">
    <property type="component" value="Unassembled WGS sequence"/>
</dbReference>
<dbReference type="InterPro" id="IPR013785">
    <property type="entry name" value="Aldolase_TIM"/>
</dbReference>